<evidence type="ECO:0000256" key="4">
    <source>
        <dbReference type="ARBA" id="ARBA00022982"/>
    </source>
</evidence>
<dbReference type="InterPro" id="IPR017900">
    <property type="entry name" value="4Fe4S_Fe_S_CS"/>
</dbReference>
<sequence>MNNNLSSFVVACNDQCTGCRACEVACFTVHNQKDNKVAHTVGTVEIPVTPRLFLTRLEEFCLPVQCKQCEDAPCLNSCAAKAIARVDGVVYVNEDLCIGCKNCMMACPFGALEMLPIAKKGKAVKQIGSDEVRKSAYKCDLCINIEGGPACIKTCPHDVLKLVNLEEDRREKNIKAAIALSLTGNL</sequence>
<name>A0A923HTQ3_9FIRM</name>
<keyword evidence="4" id="KW-0249">Electron transport</keyword>
<dbReference type="AlphaFoldDB" id="A0A923HTQ3"/>
<reference evidence="8" key="1">
    <citation type="submission" date="2019-10" db="EMBL/GenBank/DDBJ databases">
        <authorList>
            <person name="Ross D.E."/>
            <person name="Gulliver D."/>
        </authorList>
    </citation>
    <scope>NUCLEOTIDE SEQUENCE</scope>
    <source>
        <strain evidence="8">DER-2019</strain>
    </source>
</reference>
<dbReference type="GO" id="GO:0051539">
    <property type="term" value="F:4 iron, 4 sulfur cluster binding"/>
    <property type="evidence" value="ECO:0007669"/>
    <property type="project" value="UniProtKB-KW"/>
</dbReference>
<evidence type="ECO:0000313" key="9">
    <source>
        <dbReference type="Proteomes" id="UP000616595"/>
    </source>
</evidence>
<keyword evidence="6" id="KW-0411">Iron-sulfur</keyword>
<evidence type="ECO:0000256" key="3">
    <source>
        <dbReference type="ARBA" id="ARBA00022723"/>
    </source>
</evidence>
<dbReference type="CDD" id="cd10554">
    <property type="entry name" value="HycB_like"/>
    <property type="match status" value="1"/>
</dbReference>
<keyword evidence="1" id="KW-0813">Transport</keyword>
<evidence type="ECO:0000256" key="1">
    <source>
        <dbReference type="ARBA" id="ARBA00022448"/>
    </source>
</evidence>
<dbReference type="PANTHER" id="PTHR42859">
    <property type="entry name" value="OXIDOREDUCTASE"/>
    <property type="match status" value="1"/>
</dbReference>
<dbReference type="PROSITE" id="PS51379">
    <property type="entry name" value="4FE4S_FER_2"/>
    <property type="match status" value="1"/>
</dbReference>
<dbReference type="InterPro" id="IPR017896">
    <property type="entry name" value="4Fe4S_Fe-S-bd"/>
</dbReference>
<dbReference type="Proteomes" id="UP000616595">
    <property type="component" value="Unassembled WGS sequence"/>
</dbReference>
<keyword evidence="9" id="KW-1185">Reference proteome</keyword>
<dbReference type="EMBL" id="WJBD01000007">
    <property type="protein sequence ID" value="MBC3888151.1"/>
    <property type="molecule type" value="Genomic_DNA"/>
</dbReference>
<dbReference type="PROSITE" id="PS00198">
    <property type="entry name" value="4FE4S_FER_1"/>
    <property type="match status" value="1"/>
</dbReference>
<evidence type="ECO:0000313" key="8">
    <source>
        <dbReference type="EMBL" id="MBC3888151.1"/>
    </source>
</evidence>
<dbReference type="GO" id="GO:0046872">
    <property type="term" value="F:metal ion binding"/>
    <property type="evidence" value="ECO:0007669"/>
    <property type="project" value="UniProtKB-KW"/>
</dbReference>
<keyword evidence="3" id="KW-0479">Metal-binding</keyword>
<dbReference type="RefSeq" id="WP_148567490.1">
    <property type="nucleotide sequence ID" value="NZ_RXYA01000010.1"/>
</dbReference>
<dbReference type="Pfam" id="PF12800">
    <property type="entry name" value="Fer4_4"/>
    <property type="match status" value="1"/>
</dbReference>
<evidence type="ECO:0000259" key="7">
    <source>
        <dbReference type="PROSITE" id="PS51379"/>
    </source>
</evidence>
<feature type="domain" description="4Fe-4S ferredoxin-type" evidence="7">
    <location>
        <begin position="88"/>
        <end position="117"/>
    </location>
</feature>
<reference evidence="8" key="2">
    <citation type="submission" date="2020-10" db="EMBL/GenBank/DDBJ databases">
        <title>Comparative genomics of the Acetobacterium genus.</title>
        <authorList>
            <person name="Marshall C."/>
            <person name="May H."/>
            <person name="Norman S."/>
        </authorList>
    </citation>
    <scope>NUCLEOTIDE SEQUENCE</scope>
    <source>
        <strain evidence="8">DER-2019</strain>
    </source>
</reference>
<dbReference type="Pfam" id="PF00037">
    <property type="entry name" value="Fer4"/>
    <property type="match status" value="1"/>
</dbReference>
<dbReference type="InterPro" id="IPR050294">
    <property type="entry name" value="RnfB_subfamily"/>
</dbReference>
<evidence type="ECO:0000256" key="2">
    <source>
        <dbReference type="ARBA" id="ARBA00022485"/>
    </source>
</evidence>
<protein>
    <submittedName>
        <fullName evidence="8">4Fe-4S dicluster domain-containing protein</fullName>
    </submittedName>
</protein>
<dbReference type="Gene3D" id="3.30.70.20">
    <property type="match status" value="2"/>
</dbReference>
<keyword evidence="5" id="KW-0408">Iron</keyword>
<keyword evidence="2" id="KW-0004">4Fe-4S</keyword>
<comment type="caution">
    <text evidence="8">The sequence shown here is derived from an EMBL/GenBank/DDBJ whole genome shotgun (WGS) entry which is preliminary data.</text>
</comment>
<dbReference type="SUPFAM" id="SSF54862">
    <property type="entry name" value="4Fe-4S ferredoxins"/>
    <property type="match status" value="1"/>
</dbReference>
<proteinExistence type="predicted"/>
<dbReference type="OrthoDB" id="9810688at2"/>
<evidence type="ECO:0000256" key="6">
    <source>
        <dbReference type="ARBA" id="ARBA00023014"/>
    </source>
</evidence>
<dbReference type="PANTHER" id="PTHR42859:SF10">
    <property type="entry name" value="DIMETHYLSULFOXIDE REDUCTASE CHAIN B"/>
    <property type="match status" value="1"/>
</dbReference>
<gene>
    <name evidence="8" type="ORF">GH810_07505</name>
</gene>
<evidence type="ECO:0000256" key="5">
    <source>
        <dbReference type="ARBA" id="ARBA00023004"/>
    </source>
</evidence>
<organism evidence="8 9">
    <name type="scientific">Acetobacterium paludosum</name>
    <dbReference type="NCBI Taxonomy" id="52693"/>
    <lineage>
        <taxon>Bacteria</taxon>
        <taxon>Bacillati</taxon>
        <taxon>Bacillota</taxon>
        <taxon>Clostridia</taxon>
        <taxon>Eubacteriales</taxon>
        <taxon>Eubacteriaceae</taxon>
        <taxon>Acetobacterium</taxon>
    </lineage>
</organism>
<accession>A0A923HTQ3</accession>